<dbReference type="STRING" id="655355.SAMN05216283_102149"/>
<dbReference type="InterPro" id="IPR029068">
    <property type="entry name" value="Glyas_Bleomycin-R_OHBP_Dase"/>
</dbReference>
<sequence length="225" mass="25880">MKIQELTLYTSQLAAQKEFYRKGFGLPLLHESKDSFGVQVGASVLNFVFKKNAKPYHLAFNIPSNQEVEALHWLQQRAQVLNYNGIELIDFVSWNAKSVYCYDPDRNLVELIARKNLFIENKDPFSSKALLNISEVGVPVSEIETCYNQLNELVETPIFDGDFDRFCAVGDEEGLLILINKLKRNWFPTNDRAYSADFELILKKDDTDFPILFQKGQLQKKKSTV</sequence>
<feature type="domain" description="VOC" evidence="1">
    <location>
        <begin position="2"/>
        <end position="114"/>
    </location>
</feature>
<keyword evidence="2" id="KW-0223">Dioxygenase</keyword>
<dbReference type="Pfam" id="PF00903">
    <property type="entry name" value="Glyoxalase"/>
    <property type="match status" value="1"/>
</dbReference>
<dbReference type="RefSeq" id="WP_093918830.1">
    <property type="nucleotide sequence ID" value="NZ_FONW01000002.1"/>
</dbReference>
<name>A0A1I2ENQ0_9BACT</name>
<dbReference type="SUPFAM" id="SSF54593">
    <property type="entry name" value="Glyoxalase/Bleomycin resistance protein/Dihydroxybiphenyl dioxygenase"/>
    <property type="match status" value="1"/>
</dbReference>
<dbReference type="EMBL" id="FONW01000002">
    <property type="protein sequence ID" value="SFE93860.1"/>
    <property type="molecule type" value="Genomic_DNA"/>
</dbReference>
<protein>
    <submittedName>
        <fullName evidence="2">Catechol-2,3-dioxygenase</fullName>
    </submittedName>
</protein>
<dbReference type="InterPro" id="IPR037523">
    <property type="entry name" value="VOC_core"/>
</dbReference>
<dbReference type="Gene3D" id="3.10.180.10">
    <property type="entry name" value="2,3-Dihydroxybiphenyl 1,2-Dioxygenase, domain 1"/>
    <property type="match status" value="1"/>
</dbReference>
<keyword evidence="3" id="KW-1185">Reference proteome</keyword>
<evidence type="ECO:0000259" key="1">
    <source>
        <dbReference type="PROSITE" id="PS51819"/>
    </source>
</evidence>
<organism evidence="2 3">
    <name type="scientific">Sunxiuqinia elliptica</name>
    <dbReference type="NCBI Taxonomy" id="655355"/>
    <lineage>
        <taxon>Bacteria</taxon>
        <taxon>Pseudomonadati</taxon>
        <taxon>Bacteroidota</taxon>
        <taxon>Bacteroidia</taxon>
        <taxon>Marinilabiliales</taxon>
        <taxon>Prolixibacteraceae</taxon>
        <taxon>Sunxiuqinia</taxon>
    </lineage>
</organism>
<proteinExistence type="predicted"/>
<dbReference type="AlphaFoldDB" id="A0A1I2ENQ0"/>
<gene>
    <name evidence="2" type="ORF">SAMN05216283_102149</name>
</gene>
<dbReference type="PROSITE" id="PS51819">
    <property type="entry name" value="VOC"/>
    <property type="match status" value="1"/>
</dbReference>
<accession>A0A1I2ENQ0</accession>
<reference evidence="2 3" key="1">
    <citation type="submission" date="2016-10" db="EMBL/GenBank/DDBJ databases">
        <authorList>
            <person name="de Groot N.N."/>
        </authorList>
    </citation>
    <scope>NUCLEOTIDE SEQUENCE [LARGE SCALE GENOMIC DNA]</scope>
    <source>
        <strain evidence="2 3">CGMCC 1.9156</strain>
    </source>
</reference>
<dbReference type="InterPro" id="IPR004360">
    <property type="entry name" value="Glyas_Fos-R_dOase_dom"/>
</dbReference>
<dbReference type="GO" id="GO:0051213">
    <property type="term" value="F:dioxygenase activity"/>
    <property type="evidence" value="ECO:0007669"/>
    <property type="project" value="UniProtKB-KW"/>
</dbReference>
<evidence type="ECO:0000313" key="2">
    <source>
        <dbReference type="EMBL" id="SFE93860.1"/>
    </source>
</evidence>
<keyword evidence="2" id="KW-0560">Oxidoreductase</keyword>
<evidence type="ECO:0000313" key="3">
    <source>
        <dbReference type="Proteomes" id="UP000198964"/>
    </source>
</evidence>
<dbReference type="Proteomes" id="UP000198964">
    <property type="component" value="Unassembled WGS sequence"/>
</dbReference>